<dbReference type="PROSITE" id="PS50110">
    <property type="entry name" value="RESPONSE_REGULATORY"/>
    <property type="match status" value="1"/>
</dbReference>
<evidence type="ECO:0000256" key="7">
    <source>
        <dbReference type="PROSITE-ProRule" id="PRU00169"/>
    </source>
</evidence>
<feature type="domain" description="Response regulatory" evidence="9">
    <location>
        <begin position="22"/>
        <end position="135"/>
    </location>
</feature>
<dbReference type="SMART" id="SM00448">
    <property type="entry name" value="REC"/>
    <property type="match status" value="1"/>
</dbReference>
<keyword evidence="2 7" id="KW-0597">Phosphoprotein</keyword>
<dbReference type="CDD" id="cd17574">
    <property type="entry name" value="REC_OmpR"/>
    <property type="match status" value="1"/>
</dbReference>
<dbReference type="GO" id="GO:0000976">
    <property type="term" value="F:transcription cis-regulatory region binding"/>
    <property type="evidence" value="ECO:0007669"/>
    <property type="project" value="TreeGrafter"/>
</dbReference>
<name>A0A4R3L4I7_9BACL</name>
<dbReference type="SUPFAM" id="SSF52172">
    <property type="entry name" value="CheY-like"/>
    <property type="match status" value="1"/>
</dbReference>
<feature type="domain" description="OmpR/PhoB-type" evidence="10">
    <location>
        <begin position="146"/>
        <end position="243"/>
    </location>
</feature>
<evidence type="ECO:0000256" key="2">
    <source>
        <dbReference type="ARBA" id="ARBA00022553"/>
    </source>
</evidence>
<evidence type="ECO:0000256" key="5">
    <source>
        <dbReference type="ARBA" id="ARBA00023125"/>
    </source>
</evidence>
<dbReference type="GO" id="GO:0006355">
    <property type="term" value="P:regulation of DNA-templated transcription"/>
    <property type="evidence" value="ECO:0007669"/>
    <property type="project" value="InterPro"/>
</dbReference>
<dbReference type="EMBL" id="SMAG01000005">
    <property type="protein sequence ID" value="TCS93855.1"/>
    <property type="molecule type" value="Genomic_DNA"/>
</dbReference>
<accession>A0A4R3L4I7</accession>
<evidence type="ECO:0000313" key="11">
    <source>
        <dbReference type="EMBL" id="TCS93855.1"/>
    </source>
</evidence>
<sequence length="244" mass="27850">MIGLFRESRRRKGGIFIKELQTILVVDDDKSIAELLRDFLENDGFHVETAYDATEALAVLKQGTIHCIILDIMMPGKNGFELCRQIRMESNVPILFLSARSDDVDKIRGLALGGDDYIVKTASPGEIVARVKAVLRRSSSHQELKRRVLDHGRLTLDLSTREVFVEGRPISLTPKEYDLLLLFAEHPKYVFSYDQLLGKFWNGIGDKHTIRVHLSRLREKIEADPNDPQFIVNVWGIGYRFKGE</sequence>
<reference evidence="11 12" key="1">
    <citation type="submission" date="2019-03" db="EMBL/GenBank/DDBJ databases">
        <title>Genomic Encyclopedia of Type Strains, Phase IV (KMG-IV): sequencing the most valuable type-strain genomes for metagenomic binning, comparative biology and taxonomic classification.</title>
        <authorList>
            <person name="Goeker M."/>
        </authorList>
    </citation>
    <scope>NUCLEOTIDE SEQUENCE [LARGE SCALE GENOMIC DNA]</scope>
    <source>
        <strain evidence="11 12">DSM 45707</strain>
    </source>
</reference>
<dbReference type="GO" id="GO:0032993">
    <property type="term" value="C:protein-DNA complex"/>
    <property type="evidence" value="ECO:0007669"/>
    <property type="project" value="TreeGrafter"/>
</dbReference>
<dbReference type="GO" id="GO:0005829">
    <property type="term" value="C:cytosol"/>
    <property type="evidence" value="ECO:0007669"/>
    <property type="project" value="TreeGrafter"/>
</dbReference>
<dbReference type="InterPro" id="IPR001867">
    <property type="entry name" value="OmpR/PhoB-type_DNA-bd"/>
</dbReference>
<dbReference type="PROSITE" id="PS51755">
    <property type="entry name" value="OMPR_PHOB"/>
    <property type="match status" value="1"/>
</dbReference>
<evidence type="ECO:0000259" key="10">
    <source>
        <dbReference type="PROSITE" id="PS51755"/>
    </source>
</evidence>
<dbReference type="Gene3D" id="6.10.250.690">
    <property type="match status" value="1"/>
</dbReference>
<dbReference type="GO" id="GO:0000156">
    <property type="term" value="F:phosphorelay response regulator activity"/>
    <property type="evidence" value="ECO:0007669"/>
    <property type="project" value="TreeGrafter"/>
</dbReference>
<protein>
    <submittedName>
        <fullName evidence="11">DNA-binding response OmpR family regulator</fullName>
    </submittedName>
</protein>
<dbReference type="Proteomes" id="UP000294937">
    <property type="component" value="Unassembled WGS sequence"/>
</dbReference>
<dbReference type="PANTHER" id="PTHR48111">
    <property type="entry name" value="REGULATOR OF RPOS"/>
    <property type="match status" value="1"/>
</dbReference>
<evidence type="ECO:0000256" key="4">
    <source>
        <dbReference type="ARBA" id="ARBA00023015"/>
    </source>
</evidence>
<evidence type="ECO:0000256" key="1">
    <source>
        <dbReference type="ARBA" id="ARBA00004496"/>
    </source>
</evidence>
<organism evidence="11 12">
    <name type="scientific">Hazenella coriacea</name>
    <dbReference type="NCBI Taxonomy" id="1179467"/>
    <lineage>
        <taxon>Bacteria</taxon>
        <taxon>Bacillati</taxon>
        <taxon>Bacillota</taxon>
        <taxon>Bacilli</taxon>
        <taxon>Bacillales</taxon>
        <taxon>Thermoactinomycetaceae</taxon>
        <taxon>Hazenella</taxon>
    </lineage>
</organism>
<dbReference type="InterPro" id="IPR011006">
    <property type="entry name" value="CheY-like_superfamily"/>
</dbReference>
<dbReference type="Gene3D" id="3.40.50.2300">
    <property type="match status" value="1"/>
</dbReference>
<evidence type="ECO:0000256" key="8">
    <source>
        <dbReference type="PROSITE-ProRule" id="PRU01091"/>
    </source>
</evidence>
<keyword evidence="5 8" id="KW-0238">DNA-binding</keyword>
<comment type="subcellular location">
    <subcellularLocation>
        <location evidence="1">Cytoplasm</location>
    </subcellularLocation>
</comment>
<gene>
    <name evidence="11" type="ORF">EDD58_10563</name>
</gene>
<dbReference type="FunFam" id="3.40.50.2300:FF:000001">
    <property type="entry name" value="DNA-binding response regulator PhoB"/>
    <property type="match status" value="1"/>
</dbReference>
<keyword evidence="6" id="KW-0804">Transcription</keyword>
<evidence type="ECO:0000256" key="3">
    <source>
        <dbReference type="ARBA" id="ARBA00023012"/>
    </source>
</evidence>
<dbReference type="Gene3D" id="1.10.10.10">
    <property type="entry name" value="Winged helix-like DNA-binding domain superfamily/Winged helix DNA-binding domain"/>
    <property type="match status" value="1"/>
</dbReference>
<keyword evidence="3" id="KW-0902">Two-component regulatory system</keyword>
<dbReference type="InterPro" id="IPR036388">
    <property type="entry name" value="WH-like_DNA-bd_sf"/>
</dbReference>
<dbReference type="SMART" id="SM00862">
    <property type="entry name" value="Trans_reg_C"/>
    <property type="match status" value="1"/>
</dbReference>
<evidence type="ECO:0000313" key="12">
    <source>
        <dbReference type="Proteomes" id="UP000294937"/>
    </source>
</evidence>
<dbReference type="AlphaFoldDB" id="A0A4R3L4I7"/>
<dbReference type="Pfam" id="PF00486">
    <property type="entry name" value="Trans_reg_C"/>
    <property type="match status" value="1"/>
</dbReference>
<feature type="DNA-binding region" description="OmpR/PhoB-type" evidence="8">
    <location>
        <begin position="146"/>
        <end position="243"/>
    </location>
</feature>
<comment type="caution">
    <text evidence="11">The sequence shown here is derived from an EMBL/GenBank/DDBJ whole genome shotgun (WGS) entry which is preliminary data.</text>
</comment>
<evidence type="ECO:0000256" key="6">
    <source>
        <dbReference type="ARBA" id="ARBA00023163"/>
    </source>
</evidence>
<keyword evidence="4" id="KW-0805">Transcription regulation</keyword>
<dbReference type="PANTHER" id="PTHR48111:SF40">
    <property type="entry name" value="PHOSPHATE REGULON TRANSCRIPTIONAL REGULATORY PROTEIN PHOB"/>
    <property type="match status" value="1"/>
</dbReference>
<dbReference type="InterPro" id="IPR039420">
    <property type="entry name" value="WalR-like"/>
</dbReference>
<dbReference type="InterPro" id="IPR001789">
    <property type="entry name" value="Sig_transdc_resp-reg_receiver"/>
</dbReference>
<dbReference type="FunFam" id="1.10.10.10:FF:000018">
    <property type="entry name" value="DNA-binding response regulator ResD"/>
    <property type="match status" value="1"/>
</dbReference>
<dbReference type="CDD" id="cd00383">
    <property type="entry name" value="trans_reg_C"/>
    <property type="match status" value="1"/>
</dbReference>
<proteinExistence type="predicted"/>
<keyword evidence="12" id="KW-1185">Reference proteome</keyword>
<feature type="modified residue" description="4-aspartylphosphate" evidence="7">
    <location>
        <position position="71"/>
    </location>
</feature>
<evidence type="ECO:0000259" key="9">
    <source>
        <dbReference type="PROSITE" id="PS50110"/>
    </source>
</evidence>
<dbReference type="Pfam" id="PF00072">
    <property type="entry name" value="Response_reg"/>
    <property type="match status" value="1"/>
</dbReference>